<dbReference type="InterPro" id="IPR009050">
    <property type="entry name" value="Globin-like_sf"/>
</dbReference>
<organism evidence="6 7">
    <name type="scientific">Roseobacter fucihabitans</name>
    <dbReference type="NCBI Taxonomy" id="1537242"/>
    <lineage>
        <taxon>Bacteria</taxon>
        <taxon>Pseudomonadati</taxon>
        <taxon>Pseudomonadota</taxon>
        <taxon>Alphaproteobacteria</taxon>
        <taxon>Rhodobacterales</taxon>
        <taxon>Roseobacteraceae</taxon>
        <taxon>Roseobacter</taxon>
    </lineage>
</organism>
<dbReference type="Proteomes" id="UP001318682">
    <property type="component" value="Chromosome"/>
</dbReference>
<gene>
    <name evidence="6" type="primary">yjbI</name>
    <name evidence="6" type="ORF">ROLI_041780</name>
</gene>
<keyword evidence="1" id="KW-0813">Transport</keyword>
<evidence type="ECO:0000313" key="6">
    <source>
        <dbReference type="EMBL" id="WVX51077.1"/>
    </source>
</evidence>
<evidence type="ECO:0000256" key="2">
    <source>
        <dbReference type="ARBA" id="ARBA00022617"/>
    </source>
</evidence>
<sequence length="137" mass="15866">MAALDDLGGEARLRTLVEQFYDLVENLPEGSNLRRLHGRGHGVDHARVEQFNFLSGFMGGRPYYREKYGHMDVKLMHEHVPIRQDDADNWLFCMNRALDDEGHNGPHIDKLRAVFQRVAQILVNDVPDWEETGTRRP</sequence>
<keyword evidence="7" id="KW-1185">Reference proteome</keyword>
<evidence type="ECO:0000256" key="1">
    <source>
        <dbReference type="ARBA" id="ARBA00022448"/>
    </source>
</evidence>
<dbReference type="Gene3D" id="1.10.490.10">
    <property type="entry name" value="Globins"/>
    <property type="match status" value="1"/>
</dbReference>
<dbReference type="PANTHER" id="PTHR47366:SF1">
    <property type="entry name" value="TWO-ON-TWO HEMOGLOBIN-3"/>
    <property type="match status" value="1"/>
</dbReference>
<protein>
    <submittedName>
        <fullName evidence="6">Group 2 truncated hemoglobin YjbI</fullName>
    </submittedName>
</protein>
<dbReference type="InterPro" id="IPR001486">
    <property type="entry name" value="Hemoglobin_trunc"/>
</dbReference>
<dbReference type="RefSeq" id="WP_187430815.1">
    <property type="nucleotide sequence ID" value="NZ_CP143423.1"/>
</dbReference>
<accession>A0ABZ2BYV8</accession>
<keyword evidence="3" id="KW-0479">Metal-binding</keyword>
<evidence type="ECO:0000256" key="5">
    <source>
        <dbReference type="ARBA" id="ARBA00034496"/>
    </source>
</evidence>
<dbReference type="CDD" id="cd14773">
    <property type="entry name" value="TrHb2_PhHbO-like_O"/>
    <property type="match status" value="1"/>
</dbReference>
<proteinExistence type="inferred from homology"/>
<reference evidence="7" key="1">
    <citation type="submission" date="2024-01" db="EMBL/GenBank/DDBJ databases">
        <title>Roseobacter fucihabitans sp. nov., isolated from the brown alga Fucus spiralis.</title>
        <authorList>
            <person name="Hahnke S."/>
            <person name="Berger M."/>
            <person name="Schlingloff A."/>
            <person name="Athale I."/>
            <person name="Neumann-Schaal M."/>
            <person name="Adenaya A."/>
            <person name="Poehlein A."/>
            <person name="Daniel R."/>
            <person name="Pertersen J."/>
            <person name="Brinkhoff T."/>
        </authorList>
    </citation>
    <scope>NUCLEOTIDE SEQUENCE [LARGE SCALE GENOMIC DNA]</scope>
    <source>
        <strain evidence="7">B14</strain>
    </source>
</reference>
<dbReference type="SUPFAM" id="SSF46458">
    <property type="entry name" value="Globin-like"/>
    <property type="match status" value="1"/>
</dbReference>
<dbReference type="PANTHER" id="PTHR47366">
    <property type="entry name" value="TWO-ON-TWO HEMOGLOBIN-3"/>
    <property type="match status" value="1"/>
</dbReference>
<evidence type="ECO:0000256" key="4">
    <source>
        <dbReference type="ARBA" id="ARBA00023004"/>
    </source>
</evidence>
<dbReference type="InterPro" id="IPR044203">
    <property type="entry name" value="GlbO/GLB3-like"/>
</dbReference>
<dbReference type="Pfam" id="PF01152">
    <property type="entry name" value="Bac_globin"/>
    <property type="match status" value="1"/>
</dbReference>
<evidence type="ECO:0000256" key="3">
    <source>
        <dbReference type="ARBA" id="ARBA00022723"/>
    </source>
</evidence>
<evidence type="ECO:0000313" key="7">
    <source>
        <dbReference type="Proteomes" id="UP001318682"/>
    </source>
</evidence>
<comment type="similarity">
    <text evidence="5">Belongs to the truncated hemoglobin family. Group II subfamily.</text>
</comment>
<keyword evidence="4" id="KW-0408">Iron</keyword>
<keyword evidence="2" id="KW-0349">Heme</keyword>
<dbReference type="EMBL" id="CP143423">
    <property type="protein sequence ID" value="WVX51077.1"/>
    <property type="molecule type" value="Genomic_DNA"/>
</dbReference>
<dbReference type="InterPro" id="IPR012292">
    <property type="entry name" value="Globin/Proto"/>
</dbReference>
<name>A0ABZ2BYV8_9RHOB</name>